<dbReference type="PANTHER" id="PTHR22255:SF9">
    <property type="entry name" value="LP06548P"/>
    <property type="match status" value="1"/>
</dbReference>
<dbReference type="OrthoDB" id="9979716at2759"/>
<sequence>MRGCNFPAEWQGEWYQHQVPQPFTIRGNSISGKGRCVESERDKFLVYNEEERCYQCLIITQKHVNVLQYKETFCSKEKSLSLRCAEITGDTLLFSLFRINAAPIKCPLEGSFNFSYHQGRGWCKSPVSTISQCTSPTQMRFLYHSCPDVRGTSFHIEDLTCIASWRAATNVFIIARVESSVIRKDTFRCIVYEKIFAVQREHPGIDYRMAQSLQGSCEGLISPREGSRQLELKQIPSPSPRCLFPKWFSDPPSGQWQAADASMSYQVEAKSTLWISPTTFGRRKQQRKEHCYAIVNATDSEVLVINQVIQGCSSGYTCNSYRRKDDGIIEIKSSRLSNEPEVSSCRNIASTIKNPLGNEIKNPLKIESLIVMPFNPMARQCPWQGTYLFPPPSSLLGGKRDVWGSLSMGCRGPTRLEVGCAAGHLIEIVHTECEEERVKQSFTCLGSWNEEDNTQVVLAYPSHTYHSRQGGKCFIFQAGSSLMRGKRSARVKLLNSCDEIDSISFLANATYRGKQRDQQEECNARHVVCPAVSPAMPQCCPAAGTSVTSVACDRWTIGNNSDASDNLLRPQHK</sequence>
<evidence type="ECO:0000259" key="3">
    <source>
        <dbReference type="Pfam" id="PF23071"/>
    </source>
</evidence>
<dbReference type="InterPro" id="IPR055470">
    <property type="entry name" value="DUF7042"/>
</dbReference>
<protein>
    <submittedName>
        <fullName evidence="4">Uncharacterized protein</fullName>
    </submittedName>
</protein>
<name>A0A7R8W3I9_9CRUS</name>
<accession>A0A7R8W3I9</accession>
<feature type="domain" description="DUF7042" evidence="1">
    <location>
        <begin position="103"/>
        <end position="233"/>
    </location>
</feature>
<reference evidence="4" key="1">
    <citation type="submission" date="2020-11" db="EMBL/GenBank/DDBJ databases">
        <authorList>
            <person name="Tran Van P."/>
        </authorList>
    </citation>
    <scope>NUCLEOTIDE SEQUENCE</scope>
</reference>
<gene>
    <name evidence="4" type="ORF">CTOB1V02_LOCUS1075</name>
</gene>
<dbReference type="InterPro" id="IPR055472">
    <property type="entry name" value="DUF7044"/>
</dbReference>
<dbReference type="Pfam" id="PF23071">
    <property type="entry name" value="DUF7044"/>
    <property type="match status" value="1"/>
</dbReference>
<dbReference type="InterPro" id="IPR055471">
    <property type="entry name" value="DUF7043"/>
</dbReference>
<feature type="domain" description="DUF7043" evidence="2">
    <location>
        <begin position="239"/>
        <end position="347"/>
    </location>
</feature>
<dbReference type="EMBL" id="OB660147">
    <property type="protein sequence ID" value="CAD7223080.1"/>
    <property type="molecule type" value="Genomic_DNA"/>
</dbReference>
<dbReference type="Pfam" id="PF23069">
    <property type="entry name" value="DUF7042"/>
    <property type="match status" value="1"/>
</dbReference>
<evidence type="ECO:0000259" key="2">
    <source>
        <dbReference type="Pfam" id="PF23070"/>
    </source>
</evidence>
<feature type="domain" description="DUF7044" evidence="3">
    <location>
        <begin position="3"/>
        <end position="84"/>
    </location>
</feature>
<evidence type="ECO:0000259" key="1">
    <source>
        <dbReference type="Pfam" id="PF23069"/>
    </source>
</evidence>
<evidence type="ECO:0000313" key="4">
    <source>
        <dbReference type="EMBL" id="CAD7223080.1"/>
    </source>
</evidence>
<proteinExistence type="predicted"/>
<organism evidence="4">
    <name type="scientific">Cyprideis torosa</name>
    <dbReference type="NCBI Taxonomy" id="163714"/>
    <lineage>
        <taxon>Eukaryota</taxon>
        <taxon>Metazoa</taxon>
        <taxon>Ecdysozoa</taxon>
        <taxon>Arthropoda</taxon>
        <taxon>Crustacea</taxon>
        <taxon>Oligostraca</taxon>
        <taxon>Ostracoda</taxon>
        <taxon>Podocopa</taxon>
        <taxon>Podocopida</taxon>
        <taxon>Cytherocopina</taxon>
        <taxon>Cytheroidea</taxon>
        <taxon>Cytherideidae</taxon>
        <taxon>Cyprideis</taxon>
    </lineage>
</organism>
<dbReference type="GO" id="GO:0061909">
    <property type="term" value="P:autophagosome-lysosome fusion"/>
    <property type="evidence" value="ECO:0007669"/>
    <property type="project" value="TreeGrafter"/>
</dbReference>
<dbReference type="PANTHER" id="PTHR22255">
    <property type="entry name" value="LP06548P"/>
    <property type="match status" value="1"/>
</dbReference>
<dbReference type="Pfam" id="PF23070">
    <property type="entry name" value="DUF7043"/>
    <property type="match status" value="1"/>
</dbReference>
<dbReference type="AlphaFoldDB" id="A0A7R8W3I9"/>